<feature type="domain" description="HTH lysR-type" evidence="5">
    <location>
        <begin position="1"/>
        <end position="59"/>
    </location>
</feature>
<dbReference type="InterPro" id="IPR000847">
    <property type="entry name" value="LysR_HTH_N"/>
</dbReference>
<dbReference type="Gene3D" id="1.10.10.10">
    <property type="entry name" value="Winged helix-like DNA-binding domain superfamily/Winged helix DNA-binding domain"/>
    <property type="match status" value="1"/>
</dbReference>
<dbReference type="Gene3D" id="3.40.190.290">
    <property type="match status" value="1"/>
</dbReference>
<evidence type="ECO:0000256" key="4">
    <source>
        <dbReference type="ARBA" id="ARBA00023163"/>
    </source>
</evidence>
<protein>
    <submittedName>
        <fullName evidence="6">LysR family transcriptional regulator</fullName>
    </submittedName>
</protein>
<dbReference type="InterPro" id="IPR005119">
    <property type="entry name" value="LysR_subst-bd"/>
</dbReference>
<dbReference type="SUPFAM" id="SSF46785">
    <property type="entry name" value="Winged helix' DNA-binding domain"/>
    <property type="match status" value="1"/>
</dbReference>
<dbReference type="Pfam" id="PF03466">
    <property type="entry name" value="LysR_substrate"/>
    <property type="match status" value="1"/>
</dbReference>
<comment type="caution">
    <text evidence="6">The sequence shown here is derived from an EMBL/GenBank/DDBJ whole genome shotgun (WGS) entry which is preliminary data.</text>
</comment>
<evidence type="ECO:0000256" key="1">
    <source>
        <dbReference type="ARBA" id="ARBA00009437"/>
    </source>
</evidence>
<dbReference type="Proteomes" id="UP001196870">
    <property type="component" value="Unassembled WGS sequence"/>
</dbReference>
<dbReference type="Pfam" id="PF00126">
    <property type="entry name" value="HTH_1"/>
    <property type="match status" value="1"/>
</dbReference>
<dbReference type="RefSeq" id="WP_211852649.1">
    <property type="nucleotide sequence ID" value="NZ_JAAGBB010000012.1"/>
</dbReference>
<evidence type="ECO:0000256" key="2">
    <source>
        <dbReference type="ARBA" id="ARBA00023015"/>
    </source>
</evidence>
<keyword evidence="4" id="KW-0804">Transcription</keyword>
<dbReference type="PANTHER" id="PTHR30537:SF31">
    <property type="entry name" value="TRANSCRIPTIONAL REGULATOR, LYSR FAMILY"/>
    <property type="match status" value="1"/>
</dbReference>
<name>A0ABS5EXE7_9PROT</name>
<dbReference type="PRINTS" id="PR00039">
    <property type="entry name" value="HTHLYSR"/>
</dbReference>
<keyword evidence="3" id="KW-0238">DNA-binding</keyword>
<evidence type="ECO:0000313" key="7">
    <source>
        <dbReference type="Proteomes" id="UP001196870"/>
    </source>
</evidence>
<dbReference type="CDD" id="cd08473">
    <property type="entry name" value="PBP2_CrgA_like_4"/>
    <property type="match status" value="1"/>
</dbReference>
<dbReference type="InterPro" id="IPR058163">
    <property type="entry name" value="LysR-type_TF_proteobact-type"/>
</dbReference>
<dbReference type="PROSITE" id="PS50931">
    <property type="entry name" value="HTH_LYSR"/>
    <property type="match status" value="1"/>
</dbReference>
<evidence type="ECO:0000259" key="5">
    <source>
        <dbReference type="PROSITE" id="PS50931"/>
    </source>
</evidence>
<accession>A0ABS5EXE7</accession>
<reference evidence="7" key="1">
    <citation type="journal article" date="2021" name="Syst. Appl. Microbiol.">
        <title>Roseomonas hellenica sp. nov., isolated from roots of wild-growing Alkanna tinctoria.</title>
        <authorList>
            <person name="Rat A."/>
            <person name="Naranjo H.D."/>
            <person name="Lebbe L."/>
            <person name="Cnockaert M."/>
            <person name="Krigas N."/>
            <person name="Grigoriadou K."/>
            <person name="Maloupa E."/>
            <person name="Willems A."/>
        </authorList>
    </citation>
    <scope>NUCLEOTIDE SEQUENCE [LARGE SCALE GENOMIC DNA]</scope>
    <source>
        <strain evidence="7">LMG 31523</strain>
    </source>
</reference>
<keyword evidence="7" id="KW-1185">Reference proteome</keyword>
<evidence type="ECO:0000256" key="3">
    <source>
        <dbReference type="ARBA" id="ARBA00023125"/>
    </source>
</evidence>
<sequence>MQNLNDLAYFVAVVTHQGFSPAARVLGLPKSSLSRRVARLEERLGVRLLERSTHRFAVTEAGEAFFRHAQAAMAEAEAADDSVALLRAEPQGRVRCSCPDGLARGLTPVLSRFLIDHPRVRLQLLATNRRVDLIEEGVDIAIRVRERLDTDATLQMRQVGSSWGWLVAHPALLDRVGRPLRPADLRGLPTLGVSEMRSAESWTLTGPTGEREIVDIEPRLATGEFELLLQAALDGIGIGLLPDLLCAEAVREGRLERILPEWRSTEGVVHLVFTARRGLLPAVRALIDMLVAVLPAALATGGKVPPCPPR</sequence>
<dbReference type="InterPro" id="IPR036388">
    <property type="entry name" value="WH-like_DNA-bd_sf"/>
</dbReference>
<proteinExistence type="inferred from homology"/>
<evidence type="ECO:0000313" key="6">
    <source>
        <dbReference type="EMBL" id="MBR0664977.1"/>
    </source>
</evidence>
<dbReference type="PANTHER" id="PTHR30537">
    <property type="entry name" value="HTH-TYPE TRANSCRIPTIONAL REGULATOR"/>
    <property type="match status" value="1"/>
</dbReference>
<gene>
    <name evidence="6" type="ORF">GXW71_11490</name>
</gene>
<dbReference type="EMBL" id="JAAGBB010000012">
    <property type="protein sequence ID" value="MBR0664977.1"/>
    <property type="molecule type" value="Genomic_DNA"/>
</dbReference>
<dbReference type="InterPro" id="IPR036390">
    <property type="entry name" value="WH_DNA-bd_sf"/>
</dbReference>
<organism evidence="6 7">
    <name type="scientific">Plastoroseomonas hellenica</name>
    <dbReference type="NCBI Taxonomy" id="2687306"/>
    <lineage>
        <taxon>Bacteria</taxon>
        <taxon>Pseudomonadati</taxon>
        <taxon>Pseudomonadota</taxon>
        <taxon>Alphaproteobacteria</taxon>
        <taxon>Acetobacterales</taxon>
        <taxon>Acetobacteraceae</taxon>
        <taxon>Plastoroseomonas</taxon>
    </lineage>
</organism>
<dbReference type="SUPFAM" id="SSF53850">
    <property type="entry name" value="Periplasmic binding protein-like II"/>
    <property type="match status" value="1"/>
</dbReference>
<keyword evidence="2" id="KW-0805">Transcription regulation</keyword>
<comment type="similarity">
    <text evidence="1">Belongs to the LysR transcriptional regulatory family.</text>
</comment>